<sequence length="319" mass="34917">MAELDIPSAQYSAAHVVSAQSVRPNQFKPVGSDTVPVPCGAPSVHPHFPDEGTEGQSSEATRPRPPSGRERGRVWANGVPALNPFSGDFQIPAMSGSDDGLDFQALERELQAALAADEKYRRENAAKFRAVHQKVASYEEFRDIVLASHLRPLERKDKTGGPRTAPWNSHATRAGPSPEPSLELSQEGASPPETSAEFQRAWRRHLRSGPERYRALLGLGGAGLGRIFRADVGFGLLGELLTALADHAEPGDRPAVLDVLSGLARAGRFRLNLDLLSCPERESCRRLFRRLRDETPTGEAPGQDDRGLLRELLRLYRVD</sequence>
<dbReference type="Pfam" id="PF15867">
    <property type="entry name" value="Dynein_attach_N"/>
    <property type="match status" value="1"/>
</dbReference>
<evidence type="ECO:0000256" key="11">
    <source>
        <dbReference type="SAM" id="MobiDB-lite"/>
    </source>
</evidence>
<dbReference type="PANTHER" id="PTHR28572">
    <property type="entry name" value="COILED-COIL DOMAIN-CONTAINING PROTEIN 103"/>
    <property type="match status" value="1"/>
</dbReference>
<gene>
    <name evidence="14" type="primary">CCDC103</name>
</gene>
<comment type="similarity">
    <text evidence="10">Belongs to the DNAAF19/PR46b family.</text>
</comment>
<evidence type="ECO:0000256" key="7">
    <source>
        <dbReference type="ARBA" id="ARBA00022846"/>
    </source>
</evidence>
<evidence type="ECO:0000256" key="3">
    <source>
        <dbReference type="ARBA" id="ARBA00004496"/>
    </source>
</evidence>
<feature type="compositionally biased region" description="Polar residues" evidence="11">
    <location>
        <begin position="183"/>
        <end position="197"/>
    </location>
</feature>
<dbReference type="GO" id="GO:0007368">
    <property type="term" value="P:determination of left/right symmetry"/>
    <property type="evidence" value="ECO:0000318"/>
    <property type="project" value="GO_Central"/>
</dbReference>
<reference evidence="14 15" key="1">
    <citation type="journal article" date="2008" name="Nature">
        <title>Genome analysis of the platypus reveals unique signatures of evolution.</title>
        <authorList>
            <person name="Warren W.C."/>
            <person name="Hillier L.W."/>
            <person name="Marshall Graves J.A."/>
            <person name="Birney E."/>
            <person name="Ponting C.P."/>
            <person name="Grutzner F."/>
            <person name="Belov K."/>
            <person name="Miller W."/>
            <person name="Clarke L."/>
            <person name="Chinwalla A.T."/>
            <person name="Yang S.P."/>
            <person name="Heger A."/>
            <person name="Locke D.P."/>
            <person name="Miethke P."/>
            <person name="Waters P.D."/>
            <person name="Veyrunes F."/>
            <person name="Fulton L."/>
            <person name="Fulton B."/>
            <person name="Graves T."/>
            <person name="Wallis J."/>
            <person name="Puente X.S."/>
            <person name="Lopez-Otin C."/>
            <person name="Ordonez G.R."/>
            <person name="Eichler E.E."/>
            <person name="Chen L."/>
            <person name="Cheng Z."/>
            <person name="Deakin J.E."/>
            <person name="Alsop A."/>
            <person name="Thompson K."/>
            <person name="Kirby P."/>
            <person name="Papenfuss A.T."/>
            <person name="Wakefield M.J."/>
            <person name="Olender T."/>
            <person name="Lancet D."/>
            <person name="Huttley G.A."/>
            <person name="Smit A.F."/>
            <person name="Pask A."/>
            <person name="Temple-Smith P."/>
            <person name="Batzer M.A."/>
            <person name="Walker J.A."/>
            <person name="Konkel M.K."/>
            <person name="Harris R.S."/>
            <person name="Whittington C.M."/>
            <person name="Wong E.S."/>
            <person name="Gemmell N.J."/>
            <person name="Buschiazzo E."/>
            <person name="Vargas Jentzsch I.M."/>
            <person name="Merkel A."/>
            <person name="Schmitz J."/>
            <person name="Zemann A."/>
            <person name="Churakov G."/>
            <person name="Kriegs J.O."/>
            <person name="Brosius J."/>
            <person name="Murchison E.P."/>
            <person name="Sachidanandam R."/>
            <person name="Smith C."/>
            <person name="Hannon G.J."/>
            <person name="Tsend-Ayush E."/>
            <person name="McMillan D."/>
            <person name="Attenborough R."/>
            <person name="Rens W."/>
            <person name="Ferguson-Smith M."/>
            <person name="Lefevre C.M."/>
            <person name="Sharp J.A."/>
            <person name="Nicholas K.R."/>
            <person name="Ray D.A."/>
            <person name="Kube M."/>
            <person name="Reinhardt R."/>
            <person name="Pringle T.H."/>
            <person name="Taylor J."/>
            <person name="Jones R.C."/>
            <person name="Nixon B."/>
            <person name="Dacheux J.L."/>
            <person name="Niwa H."/>
            <person name="Sekita Y."/>
            <person name="Huang X."/>
            <person name="Stark A."/>
            <person name="Kheradpour P."/>
            <person name="Kellis M."/>
            <person name="Flicek P."/>
            <person name="Chen Y."/>
            <person name="Webber C."/>
            <person name="Hardison R."/>
            <person name="Nelson J."/>
            <person name="Hallsworth-Pepin K."/>
            <person name="Delehaunty K."/>
            <person name="Markovic C."/>
            <person name="Minx P."/>
            <person name="Feng Y."/>
            <person name="Kremitzki C."/>
            <person name="Mitreva M."/>
            <person name="Glasscock J."/>
            <person name="Wylie T."/>
            <person name="Wohldmann P."/>
            <person name="Thiru P."/>
            <person name="Nhan M.N."/>
            <person name="Pohl C.S."/>
            <person name="Smith S.M."/>
            <person name="Hou S."/>
            <person name="Nefedov M."/>
            <person name="de Jong P.J."/>
            <person name="Renfree M.B."/>
            <person name="Mardis E.R."/>
            <person name="Wilson R.K."/>
        </authorList>
    </citation>
    <scope>NUCLEOTIDE SEQUENCE [LARGE SCALE GENOMIC DNA]</scope>
    <source>
        <strain evidence="14 15">Glennie</strain>
    </source>
</reference>
<evidence type="ECO:0000256" key="9">
    <source>
        <dbReference type="ARBA" id="ARBA00023273"/>
    </source>
</evidence>
<keyword evidence="15" id="KW-1185">Reference proteome</keyword>
<feature type="domain" description="Dynein attachment factor N-terminal" evidence="13">
    <location>
        <begin position="101"/>
        <end position="168"/>
    </location>
</feature>
<feature type="domain" description="RNA-polymerase II-associated protein 3-like C-terminal" evidence="12">
    <location>
        <begin position="191"/>
        <end position="280"/>
    </location>
</feature>
<dbReference type="OMA" id="CIPQACG"/>
<evidence type="ECO:0000256" key="6">
    <source>
        <dbReference type="ARBA" id="ARBA00022794"/>
    </source>
</evidence>
<organism evidence="14 15">
    <name type="scientific">Ornithorhynchus anatinus</name>
    <name type="common">Duckbill platypus</name>
    <dbReference type="NCBI Taxonomy" id="9258"/>
    <lineage>
        <taxon>Eukaryota</taxon>
        <taxon>Metazoa</taxon>
        <taxon>Chordata</taxon>
        <taxon>Craniata</taxon>
        <taxon>Vertebrata</taxon>
        <taxon>Euteleostomi</taxon>
        <taxon>Mammalia</taxon>
        <taxon>Monotremata</taxon>
        <taxon>Ornithorhynchidae</taxon>
        <taxon>Ornithorhynchus</taxon>
    </lineage>
</organism>
<evidence type="ECO:0000256" key="2">
    <source>
        <dbReference type="ARBA" id="ARBA00004230"/>
    </source>
</evidence>
<feature type="region of interest" description="Disordered" evidence="11">
    <location>
        <begin position="153"/>
        <end position="199"/>
    </location>
</feature>
<evidence type="ECO:0000313" key="14">
    <source>
        <dbReference type="Ensembl" id="ENSOANP00000040502.1"/>
    </source>
</evidence>
<dbReference type="InterPro" id="IPR025986">
    <property type="entry name" value="RPAP3-like_C"/>
</dbReference>
<dbReference type="GO" id="GO:0036159">
    <property type="term" value="P:inner dynein arm assembly"/>
    <property type="evidence" value="ECO:0000318"/>
    <property type="project" value="GO_Central"/>
</dbReference>
<dbReference type="Bgee" id="ENSOANG00000036607">
    <property type="expression patterns" value="Expressed in testis and 8 other cell types or tissues"/>
</dbReference>
<proteinExistence type="inferred from homology"/>
<keyword evidence="7" id="KW-0282">Flagellum</keyword>
<dbReference type="Proteomes" id="UP000002279">
    <property type="component" value="Chromosome 11"/>
</dbReference>
<accession>A0A6I8NHD3</accession>
<protein>
    <submittedName>
        <fullName evidence="14">Coiled-coil domain containing 103</fullName>
    </submittedName>
</protein>
<keyword evidence="6" id="KW-0970">Cilium biogenesis/degradation</keyword>
<dbReference type="Pfam" id="PF13877">
    <property type="entry name" value="RPAP3_C"/>
    <property type="match status" value="1"/>
</dbReference>
<reference evidence="14" key="2">
    <citation type="submission" date="2025-08" db="UniProtKB">
        <authorList>
            <consortium name="Ensembl"/>
        </authorList>
    </citation>
    <scope>IDENTIFICATION</scope>
    <source>
        <strain evidence="14">Glennie</strain>
    </source>
</reference>
<dbReference type="AlphaFoldDB" id="A0A6I8NHD3"/>
<dbReference type="GO" id="GO:0003351">
    <property type="term" value="P:epithelial cilium movement involved in extracellular fluid movement"/>
    <property type="evidence" value="ECO:0000318"/>
    <property type="project" value="GO_Central"/>
</dbReference>
<comment type="subcellular location">
    <subcellularLocation>
        <location evidence="2">Cell projection</location>
        <location evidence="2">Cilium</location>
        <location evidence="2">Flagellum</location>
    </subcellularLocation>
    <subcellularLocation>
        <location evidence="3">Cytoplasm</location>
    </subcellularLocation>
</comment>
<keyword evidence="5" id="KW-0963">Cytoplasm</keyword>
<dbReference type="FunCoup" id="A0A6I8NHD3">
    <property type="interactions" value="43"/>
</dbReference>
<dbReference type="InParanoid" id="A0A6I8NHD3"/>
<evidence type="ECO:0000313" key="15">
    <source>
        <dbReference type="Proteomes" id="UP000002279"/>
    </source>
</evidence>
<dbReference type="Ensembl" id="ENSOANT00000065697.1">
    <property type="protein sequence ID" value="ENSOANP00000040502.1"/>
    <property type="gene ID" value="ENSOANG00000036607.1"/>
</dbReference>
<dbReference type="InterPro" id="IPR042422">
    <property type="entry name" value="CC103"/>
</dbReference>
<dbReference type="GO" id="GO:0031514">
    <property type="term" value="C:motile cilium"/>
    <property type="evidence" value="ECO:0007669"/>
    <property type="project" value="UniProtKB-SubCell"/>
</dbReference>
<comment type="subunit">
    <text evidence="4">Homodimer.</text>
</comment>
<dbReference type="PANTHER" id="PTHR28572:SF1">
    <property type="entry name" value="COILED-COIL DOMAIN-CONTAINING PROTEIN 103"/>
    <property type="match status" value="1"/>
</dbReference>
<feature type="region of interest" description="Disordered" evidence="11">
    <location>
        <begin position="22"/>
        <end position="73"/>
    </location>
</feature>
<dbReference type="InterPro" id="IPR031733">
    <property type="entry name" value="Dynein_attach_N"/>
</dbReference>
<comment type="function">
    <text evidence="1">Dynein-attachment factor required for cilia motility.</text>
</comment>
<keyword evidence="8" id="KW-0969">Cilium</keyword>
<evidence type="ECO:0000256" key="1">
    <source>
        <dbReference type="ARBA" id="ARBA00004048"/>
    </source>
</evidence>
<dbReference type="GO" id="GO:0005576">
    <property type="term" value="C:extracellular region"/>
    <property type="evidence" value="ECO:0007669"/>
    <property type="project" value="GOC"/>
</dbReference>
<evidence type="ECO:0000256" key="8">
    <source>
        <dbReference type="ARBA" id="ARBA00023069"/>
    </source>
</evidence>
<evidence type="ECO:0000259" key="12">
    <source>
        <dbReference type="Pfam" id="PF13877"/>
    </source>
</evidence>
<name>A0A6I8NHD3_ORNAN</name>
<keyword evidence="9" id="KW-0966">Cell projection</keyword>
<dbReference type="GO" id="GO:0036157">
    <property type="term" value="C:outer dynein arm"/>
    <property type="evidence" value="ECO:0007669"/>
    <property type="project" value="InterPro"/>
</dbReference>
<dbReference type="GeneTree" id="ENSGT00390000004038"/>
<evidence type="ECO:0000259" key="13">
    <source>
        <dbReference type="Pfam" id="PF15867"/>
    </source>
</evidence>
<evidence type="ECO:0000256" key="10">
    <source>
        <dbReference type="ARBA" id="ARBA00049986"/>
    </source>
</evidence>
<evidence type="ECO:0000256" key="5">
    <source>
        <dbReference type="ARBA" id="ARBA00022490"/>
    </source>
</evidence>
<reference evidence="14" key="3">
    <citation type="submission" date="2025-09" db="UniProtKB">
        <authorList>
            <consortium name="Ensembl"/>
        </authorList>
    </citation>
    <scope>IDENTIFICATION</scope>
    <source>
        <strain evidence="14">Glennie</strain>
    </source>
</reference>
<evidence type="ECO:0000256" key="4">
    <source>
        <dbReference type="ARBA" id="ARBA00011738"/>
    </source>
</evidence>